<dbReference type="GO" id="GO:0009002">
    <property type="term" value="F:serine-type D-Ala-D-Ala carboxypeptidase activity"/>
    <property type="evidence" value="ECO:0007669"/>
    <property type="project" value="UniProtKB-EC"/>
</dbReference>
<dbReference type="EMBL" id="JACPRF010000116">
    <property type="protein sequence ID" value="MBI2875973.1"/>
    <property type="molecule type" value="Genomic_DNA"/>
</dbReference>
<dbReference type="NCBIfam" id="TIGR00666">
    <property type="entry name" value="PBP4"/>
    <property type="match status" value="1"/>
</dbReference>
<dbReference type="InterPro" id="IPR012338">
    <property type="entry name" value="Beta-lactam/transpept-like"/>
</dbReference>
<protein>
    <submittedName>
        <fullName evidence="3">D-alanyl-D-alanine carboxypeptidase/D-alanyl-D-alanine-endopeptidase</fullName>
        <ecNumber evidence="3">3.4.16.4</ecNumber>
    </submittedName>
</protein>
<dbReference type="GO" id="GO:0006508">
    <property type="term" value="P:proteolysis"/>
    <property type="evidence" value="ECO:0007669"/>
    <property type="project" value="InterPro"/>
</dbReference>
<accession>A0A932CM96</accession>
<dbReference type="PANTHER" id="PTHR30023">
    <property type="entry name" value="D-ALANYL-D-ALANINE CARBOXYPEPTIDASE"/>
    <property type="match status" value="1"/>
</dbReference>
<gene>
    <name evidence="3" type="primary">dacB</name>
    <name evidence="3" type="ORF">HYY20_03755</name>
</gene>
<comment type="caution">
    <text evidence="3">The sequence shown here is derived from an EMBL/GenBank/DDBJ whole genome shotgun (WGS) entry which is preliminary data.</text>
</comment>
<keyword evidence="3" id="KW-0121">Carboxypeptidase</keyword>
<organism evidence="3 4">
    <name type="scientific">Tectimicrobiota bacterium</name>
    <dbReference type="NCBI Taxonomy" id="2528274"/>
    <lineage>
        <taxon>Bacteria</taxon>
        <taxon>Pseudomonadati</taxon>
        <taxon>Nitrospinota/Tectimicrobiota group</taxon>
        <taxon>Candidatus Tectimicrobiota</taxon>
    </lineage>
</organism>
<dbReference type="GO" id="GO:0000270">
    <property type="term" value="P:peptidoglycan metabolic process"/>
    <property type="evidence" value="ECO:0007669"/>
    <property type="project" value="TreeGrafter"/>
</dbReference>
<dbReference type="Pfam" id="PF02113">
    <property type="entry name" value="Peptidase_S13"/>
    <property type="match status" value="1"/>
</dbReference>
<reference evidence="3" key="1">
    <citation type="submission" date="2020-07" db="EMBL/GenBank/DDBJ databases">
        <title>Huge and variable diversity of episymbiotic CPR bacteria and DPANN archaea in groundwater ecosystems.</title>
        <authorList>
            <person name="He C.Y."/>
            <person name="Keren R."/>
            <person name="Whittaker M."/>
            <person name="Farag I.F."/>
            <person name="Doudna J."/>
            <person name="Cate J.H.D."/>
            <person name="Banfield J.F."/>
        </authorList>
    </citation>
    <scope>NUCLEOTIDE SEQUENCE</scope>
    <source>
        <strain evidence="3">NC_groundwater_672_Ag_B-0.1um_62_36</strain>
    </source>
</reference>
<evidence type="ECO:0000256" key="2">
    <source>
        <dbReference type="ARBA" id="ARBA00022801"/>
    </source>
</evidence>
<dbReference type="InterPro" id="IPR000667">
    <property type="entry name" value="Peptidase_S13"/>
</dbReference>
<name>A0A932CM96_UNCTE</name>
<keyword evidence="2 3" id="KW-0378">Hydrolase</keyword>
<evidence type="ECO:0000313" key="3">
    <source>
        <dbReference type="EMBL" id="MBI2875973.1"/>
    </source>
</evidence>
<evidence type="ECO:0000313" key="4">
    <source>
        <dbReference type="Proteomes" id="UP000769766"/>
    </source>
</evidence>
<dbReference type="PRINTS" id="PR00922">
    <property type="entry name" value="DADACBPTASE3"/>
</dbReference>
<sequence length="504" mass="54834">MPKVNEKSQWSFRKGLILRDRRTLAWLCLVLWGIGAMIGSAKAQPGKEVLLDIPGLARILEESCLRKAQTGLRVVSLRTGQVLFDRRGEDLFVPASNVKLVTTAAALSRLGARYTFQTAVYTDGRWQGPRLQGNLYLEGRGDPGLVSERLWLIVQDLKGRGLEGVEGDLVADESYFDDQRWGEGWPEPTRPQASYARVGALSLNFNTVTVHVEPAREAGQPARVVVEPPTDYIQLVNHIQTRPAGSQEDQAGLVVDRIVGPEGDRIVATGTVPLGAQRMAFYRNISDPAAYTAQTFKDFLAREGVVIQGKVVKGKVPPTASLLATYPSRPLFAIVQDLNKWSNNFIAEQILKTLGAELKGRPGTAAKGLEVVSEFLAGLGIPPQRYRLADGSGLSRLDRLSPAQIVRVLEQMYRNFPLQAEYLSSLAMMGEDGSLRGRLAGTPAQGRVRAKTGTLDGVRSLSGYLQTPGGEPLAFSFLVNFGPECSAGEVTRLQDRVCLLLGGG</sequence>
<proteinExistence type="inferred from homology"/>
<dbReference type="Gene3D" id="3.50.80.20">
    <property type="entry name" value="D-Ala-D-Ala carboxypeptidase C, peptidase S13"/>
    <property type="match status" value="1"/>
</dbReference>
<dbReference type="PANTHER" id="PTHR30023:SF0">
    <property type="entry name" value="PENICILLIN-SENSITIVE CARBOXYPEPTIDASE A"/>
    <property type="match status" value="1"/>
</dbReference>
<evidence type="ECO:0000256" key="1">
    <source>
        <dbReference type="ARBA" id="ARBA00006096"/>
    </source>
</evidence>
<dbReference type="EC" id="3.4.16.4" evidence="3"/>
<dbReference type="Proteomes" id="UP000769766">
    <property type="component" value="Unassembled WGS sequence"/>
</dbReference>
<dbReference type="SUPFAM" id="SSF56601">
    <property type="entry name" value="beta-lactamase/transpeptidase-like"/>
    <property type="match status" value="1"/>
</dbReference>
<keyword evidence="3" id="KW-0645">Protease</keyword>
<dbReference type="AlphaFoldDB" id="A0A932CM96"/>
<dbReference type="Gene3D" id="3.40.710.10">
    <property type="entry name" value="DD-peptidase/beta-lactamase superfamily"/>
    <property type="match status" value="2"/>
</dbReference>
<comment type="similarity">
    <text evidence="1">Belongs to the peptidase S13 family.</text>
</comment>